<reference evidence="1" key="1">
    <citation type="submission" date="2022-09" db="EMBL/GenBank/DDBJ databases">
        <title>genome sequence of Deinococcus rubellus.</title>
        <authorList>
            <person name="Srinivasan S."/>
        </authorList>
    </citation>
    <scope>NUCLEOTIDE SEQUENCE</scope>
    <source>
        <strain evidence="1">Ant6</strain>
    </source>
</reference>
<dbReference type="Proteomes" id="UP001060261">
    <property type="component" value="Chromosome"/>
</dbReference>
<evidence type="ECO:0000313" key="1">
    <source>
        <dbReference type="EMBL" id="UWX64171.1"/>
    </source>
</evidence>
<keyword evidence="2" id="KW-1185">Reference proteome</keyword>
<proteinExistence type="predicted"/>
<dbReference type="RefSeq" id="WP_260560446.1">
    <property type="nucleotide sequence ID" value="NZ_BAABEC010000020.1"/>
</dbReference>
<organism evidence="1 2">
    <name type="scientific">Deinococcus rubellus</name>
    <dbReference type="NCBI Taxonomy" id="1889240"/>
    <lineage>
        <taxon>Bacteria</taxon>
        <taxon>Thermotogati</taxon>
        <taxon>Deinococcota</taxon>
        <taxon>Deinococci</taxon>
        <taxon>Deinococcales</taxon>
        <taxon>Deinococcaceae</taxon>
        <taxon>Deinococcus</taxon>
    </lineage>
</organism>
<name>A0ABY5YHK3_9DEIO</name>
<sequence>MLLAVYLLGLLLFRRWCGLLTPEQAVAVSVLQAVLMLTIICALLNPSPTEVDHETE</sequence>
<gene>
    <name evidence="1" type="ORF">N0D28_00370</name>
</gene>
<accession>A0ABY5YHK3</accession>
<protein>
    <submittedName>
        <fullName evidence="1">Uncharacterized protein</fullName>
    </submittedName>
</protein>
<evidence type="ECO:0000313" key="2">
    <source>
        <dbReference type="Proteomes" id="UP001060261"/>
    </source>
</evidence>
<dbReference type="EMBL" id="CP104213">
    <property type="protein sequence ID" value="UWX64171.1"/>
    <property type="molecule type" value="Genomic_DNA"/>
</dbReference>